<dbReference type="Gene3D" id="3.40.50.880">
    <property type="match status" value="1"/>
</dbReference>
<dbReference type="Pfam" id="PF01965">
    <property type="entry name" value="DJ-1_PfpI"/>
    <property type="match status" value="1"/>
</dbReference>
<dbReference type="InterPro" id="IPR052158">
    <property type="entry name" value="INH-QAR"/>
</dbReference>
<evidence type="ECO:0000256" key="1">
    <source>
        <dbReference type="SAM" id="SignalP"/>
    </source>
</evidence>
<name>A0A2S4ZZQ6_9SPHI</name>
<dbReference type="CDD" id="cd03139">
    <property type="entry name" value="GATase1_PfpI_2"/>
    <property type="match status" value="1"/>
</dbReference>
<reference evidence="3 4" key="1">
    <citation type="submission" date="2018-01" db="EMBL/GenBank/DDBJ databases">
        <authorList>
            <person name="Gaut B.S."/>
            <person name="Morton B.R."/>
            <person name="Clegg M.T."/>
            <person name="Duvall M.R."/>
        </authorList>
    </citation>
    <scope>NUCLEOTIDE SEQUENCE [LARGE SCALE GENOMIC DNA]</scope>
    <source>
        <strain evidence="3 4">HR-AV</strain>
    </source>
</reference>
<evidence type="ECO:0000313" key="4">
    <source>
        <dbReference type="Proteomes" id="UP000236893"/>
    </source>
</evidence>
<keyword evidence="1" id="KW-0732">Signal</keyword>
<dbReference type="OrthoDB" id="9803764at2"/>
<dbReference type="EMBL" id="PQVF01000011">
    <property type="protein sequence ID" value="POY35452.1"/>
    <property type="molecule type" value="Genomic_DNA"/>
</dbReference>
<dbReference type="Proteomes" id="UP000236893">
    <property type="component" value="Unassembled WGS sequence"/>
</dbReference>
<dbReference type="InterPro" id="IPR002818">
    <property type="entry name" value="DJ-1/PfpI"/>
</dbReference>
<dbReference type="PROSITE" id="PS51257">
    <property type="entry name" value="PROKAR_LIPOPROTEIN"/>
    <property type="match status" value="1"/>
</dbReference>
<gene>
    <name evidence="3" type="ORF">C3K47_15440</name>
</gene>
<dbReference type="InterPro" id="IPR029062">
    <property type="entry name" value="Class_I_gatase-like"/>
</dbReference>
<sequence>MKTLFSIFLLLVTISCYGQTDESEVYVCPPCGNQCDKLTFNKAGNCPHCKMPLMKKSETIKKNHTICFYLQDGVEVLDFAGPMEVFSYAGATIFTVSKTKQPIKAQGVLQITPDYDLKDAPPFDVLAVFGGNAGRAADDPEVIAWIKARQPTTEYYFSVCTGAFILGKAGLLDSLTVTTFHDSIDDLKKAVPSATVLPNTRFVDNGTVITTAGISAGIDGALYLVEKFGGRDFAKRVAEYMEYDKWVPGQGLVLPKK</sequence>
<organism evidence="3 4">
    <name type="scientific">Solitalea longa</name>
    <dbReference type="NCBI Taxonomy" id="2079460"/>
    <lineage>
        <taxon>Bacteria</taxon>
        <taxon>Pseudomonadati</taxon>
        <taxon>Bacteroidota</taxon>
        <taxon>Sphingobacteriia</taxon>
        <taxon>Sphingobacteriales</taxon>
        <taxon>Sphingobacteriaceae</taxon>
        <taxon>Solitalea</taxon>
    </lineage>
</organism>
<dbReference type="SUPFAM" id="SSF52317">
    <property type="entry name" value="Class I glutamine amidotransferase-like"/>
    <property type="match status" value="1"/>
</dbReference>
<keyword evidence="4" id="KW-1185">Reference proteome</keyword>
<dbReference type="PANTHER" id="PTHR43130:SF14">
    <property type="entry name" value="DJ-1_PFPI DOMAIN-CONTAINING PROTEIN"/>
    <property type="match status" value="1"/>
</dbReference>
<dbReference type="RefSeq" id="WP_103790057.1">
    <property type="nucleotide sequence ID" value="NZ_PQVF01000011.1"/>
</dbReference>
<evidence type="ECO:0000259" key="2">
    <source>
        <dbReference type="Pfam" id="PF01965"/>
    </source>
</evidence>
<feature type="signal peptide" evidence="1">
    <location>
        <begin position="1"/>
        <end position="18"/>
    </location>
</feature>
<accession>A0A2S4ZZQ6</accession>
<evidence type="ECO:0000313" key="3">
    <source>
        <dbReference type="EMBL" id="POY35452.1"/>
    </source>
</evidence>
<feature type="domain" description="DJ-1/PfpI" evidence="2">
    <location>
        <begin position="65"/>
        <end position="226"/>
    </location>
</feature>
<feature type="chain" id="PRO_5015521524" description="DJ-1/PfpI domain-containing protein" evidence="1">
    <location>
        <begin position="19"/>
        <end position="257"/>
    </location>
</feature>
<comment type="caution">
    <text evidence="3">The sequence shown here is derived from an EMBL/GenBank/DDBJ whole genome shotgun (WGS) entry which is preliminary data.</text>
</comment>
<dbReference type="PANTHER" id="PTHR43130">
    <property type="entry name" value="ARAC-FAMILY TRANSCRIPTIONAL REGULATOR"/>
    <property type="match status" value="1"/>
</dbReference>
<dbReference type="AlphaFoldDB" id="A0A2S4ZZQ6"/>
<protein>
    <recommendedName>
        <fullName evidence="2">DJ-1/PfpI domain-containing protein</fullName>
    </recommendedName>
</protein>
<proteinExistence type="predicted"/>
<dbReference type="GO" id="GO:0006355">
    <property type="term" value="P:regulation of DNA-templated transcription"/>
    <property type="evidence" value="ECO:0007669"/>
    <property type="project" value="TreeGrafter"/>
</dbReference>